<dbReference type="Gene3D" id="1.25.40.390">
    <property type="match status" value="1"/>
</dbReference>
<name>A0AAP3NMX1_PHOVU</name>
<dbReference type="AlphaFoldDB" id="A0AAP3NMX1"/>
<dbReference type="Pfam" id="PF14322">
    <property type="entry name" value="SusD-like_3"/>
    <property type="match status" value="1"/>
</dbReference>
<dbReference type="Proteomes" id="UP001210999">
    <property type="component" value="Unassembled WGS sequence"/>
</dbReference>
<dbReference type="InterPro" id="IPR011990">
    <property type="entry name" value="TPR-like_helical_dom_sf"/>
</dbReference>
<proteinExistence type="predicted"/>
<feature type="chain" id="PRO_5042822580" evidence="1">
    <location>
        <begin position="23"/>
        <end position="379"/>
    </location>
</feature>
<reference evidence="3" key="1">
    <citation type="submission" date="2023-01" db="EMBL/GenBank/DDBJ databases">
        <title>Human gut microbiome strain richness.</title>
        <authorList>
            <person name="Chen-Liaw A."/>
        </authorList>
    </citation>
    <scope>NUCLEOTIDE SEQUENCE</scope>
    <source>
        <strain evidence="3">H9_m1001271B151109d0_201107</strain>
    </source>
</reference>
<evidence type="ECO:0000256" key="1">
    <source>
        <dbReference type="SAM" id="SignalP"/>
    </source>
</evidence>
<feature type="domain" description="SusD-like N-terminal" evidence="2">
    <location>
        <begin position="23"/>
        <end position="231"/>
    </location>
</feature>
<dbReference type="EMBL" id="JAQKEI010000009">
    <property type="protein sequence ID" value="MDB0851481.1"/>
    <property type="molecule type" value="Genomic_DNA"/>
</dbReference>
<dbReference type="SUPFAM" id="SSF48452">
    <property type="entry name" value="TPR-like"/>
    <property type="match status" value="1"/>
</dbReference>
<keyword evidence="1" id="KW-0732">Signal</keyword>
<organism evidence="3 4">
    <name type="scientific">Phocaeicola vulgatus</name>
    <name type="common">Bacteroides vulgatus</name>
    <dbReference type="NCBI Taxonomy" id="821"/>
    <lineage>
        <taxon>Bacteria</taxon>
        <taxon>Pseudomonadati</taxon>
        <taxon>Bacteroidota</taxon>
        <taxon>Bacteroidia</taxon>
        <taxon>Bacteroidales</taxon>
        <taxon>Bacteroidaceae</taxon>
        <taxon>Phocaeicola</taxon>
    </lineage>
</organism>
<evidence type="ECO:0000313" key="3">
    <source>
        <dbReference type="EMBL" id="MDB0851481.1"/>
    </source>
</evidence>
<comment type="caution">
    <text evidence="3">The sequence shown here is derived from an EMBL/GenBank/DDBJ whole genome shotgun (WGS) entry which is preliminary data.</text>
</comment>
<evidence type="ECO:0000259" key="2">
    <source>
        <dbReference type="Pfam" id="PF14322"/>
    </source>
</evidence>
<evidence type="ECO:0000313" key="4">
    <source>
        <dbReference type="Proteomes" id="UP001210999"/>
    </source>
</evidence>
<feature type="signal peptide" evidence="1">
    <location>
        <begin position="1"/>
        <end position="22"/>
    </location>
</feature>
<dbReference type="PROSITE" id="PS51257">
    <property type="entry name" value="PROKAR_LIPOPROTEIN"/>
    <property type="match status" value="1"/>
</dbReference>
<gene>
    <name evidence="3" type="ORF">PL594_08190</name>
</gene>
<dbReference type="InterPro" id="IPR033985">
    <property type="entry name" value="SusD-like_N"/>
</dbReference>
<accession>A0AAP3NMX1</accession>
<sequence>MKFKNILLYAALLSGMSFSSCTDFLDEDSNPNALSPGIFWKSEGDIMKGLTSVYGALQPNASWAIPFERYIVIDGYRSDEITHRDDVTSWMNISSFNVEPTNSVVKTEWTNLYKGINYANQCLTNIPTVPGDSESLNALKKQSIAEARFLRAYFYYRLYVNFGERVPIYKEALAGTDEEFYPPQANPGELVSLIETELKEVQSDLPESYEESEKGRVTRYTAAALLGKFYMFRKELSKAEVEFKKIIDKEGSLFGLMENWADNFDGMHKNNKESLFEIQFTGDRSGGQYEYNLFTVHLGPMAGLDAYEEAYPTDWMCQTLLADKTIDGKSSDRALHTLIFDDPECRPFYYKNGKSFKDYHKEGEIFWHKYVTYTEGMSD</sequence>
<protein>
    <submittedName>
        <fullName evidence="3">RagB/SusD family nutrient uptake outer membrane protein</fullName>
    </submittedName>
</protein>